<accession>A0A6G0Y278</accession>
<gene>
    <name evidence="1" type="ORF">FWK35_00023398</name>
</gene>
<dbReference type="EMBL" id="VUJU01006691">
    <property type="protein sequence ID" value="KAF0747856.1"/>
    <property type="molecule type" value="Genomic_DNA"/>
</dbReference>
<dbReference type="Proteomes" id="UP000478052">
    <property type="component" value="Unassembled WGS sequence"/>
</dbReference>
<evidence type="ECO:0000313" key="1">
    <source>
        <dbReference type="EMBL" id="KAF0747856.1"/>
    </source>
</evidence>
<dbReference type="OrthoDB" id="6592392at2759"/>
<keyword evidence="2" id="KW-1185">Reference proteome</keyword>
<organism evidence="1 2">
    <name type="scientific">Aphis craccivora</name>
    <name type="common">Cowpea aphid</name>
    <dbReference type="NCBI Taxonomy" id="307492"/>
    <lineage>
        <taxon>Eukaryota</taxon>
        <taxon>Metazoa</taxon>
        <taxon>Ecdysozoa</taxon>
        <taxon>Arthropoda</taxon>
        <taxon>Hexapoda</taxon>
        <taxon>Insecta</taxon>
        <taxon>Pterygota</taxon>
        <taxon>Neoptera</taxon>
        <taxon>Paraneoptera</taxon>
        <taxon>Hemiptera</taxon>
        <taxon>Sternorrhyncha</taxon>
        <taxon>Aphidomorpha</taxon>
        <taxon>Aphidoidea</taxon>
        <taxon>Aphididae</taxon>
        <taxon>Aphidini</taxon>
        <taxon>Aphis</taxon>
        <taxon>Aphis</taxon>
    </lineage>
</organism>
<dbReference type="AlphaFoldDB" id="A0A6G0Y278"/>
<sequence length="1122" mass="128047">MIPPTMNRRGRPRSVSVEEVISAIMSFKEEIVGFPGPTASVWNNISQMKNLKGDDGKPKLSPNAIYTIVCKNYYNIKELLGVVSQLHTVDNQVFKDQGDCSDISSSDDSDISSVQRTFTITFSAEEWNNIKPVTNICKRKRKGVVIGDRPYLTLKPGQWTSTVFEHFHLHTRLPCRITFKRNQVSDNGLSYIKIEGHCTNCESYFAGEVVDKPGENEKTTMMCKYTASKKYFCKIGSKRRLLGQNRQNYLSSMIDNGIAPSELRKDAARRIMNTGEPEPSHIPSANTLRVAKCREKKARLLHEDPYTALSMMKYSDPYRVSIHSIGFDPFFIHYWTPTQIRIAKTSSTKNQKLRISADATGGVCNRLSRVFDNRSSYMFLYEIQAYFSETPSIPIAHMISEKHDTETIREWLTRWKIDIRSQVQEFVSDQSLALMAAAVISFTQFSSLQRYIEECFKILNGCEFELPLCFIRNDVAHFMKNVSTWKPLKDLKSTISRKFFLQSYALIMQSTSLTEAREITKSILIVFGVSPTDGMKICENVFTDERTIVEEKRLQLRKAIAGVPNQISDLANEMFNEHSLDDELCQNNTVNEFEDNLLISSNEMLNNMTFKTWAQSILLECQELVEDGDHENAQYIPAVIPFILKSLELLPLWSNIMCKAFKFPVKLASSSASEASFNNVKHRIFKELPCRVDDFVQSHLDSLDGAMILHEANELEYRKSQMNTEENIDSPMKEKNKNSAYNTISDNCLAFQETPKTFDDNNLPSVVFKKINDDEMVAVENWRGKGELKSTNKKRSYFSNDSNALYVDLNSQVNKKSLGVILNGSSKNMRCRIINKNKIELLNTCAFDTLVQLFACATTDSIQFGNYIFDNNKSGLFFELLRCITKNGVTNKVYDLRAKILYHIFPHDELLRSIVRVGCHCHIREMINKVLNDVIMADEIHRCSNDRCQRIMKKVPVKCIPYSSHSKDFGDLQVQIDDLIKSSSSLCSFNNCEGIWTVEKVLKSHILIEVSNIPEDKLFYKDAMSGEENLLDIPEAVFGDVVCSLESIPTRINITNENFILRGAAVFFGNRSAARTSIGHYVAVSLRNDGRWEEYDDFKKKPETIPKSTECGVQILLYTKET</sequence>
<protein>
    <recommendedName>
        <fullName evidence="3">NOF-FB transposable element protein</fullName>
    </recommendedName>
</protein>
<name>A0A6G0Y278_APHCR</name>
<reference evidence="1 2" key="1">
    <citation type="submission" date="2019-08" db="EMBL/GenBank/DDBJ databases">
        <title>Whole genome of Aphis craccivora.</title>
        <authorList>
            <person name="Voronova N.V."/>
            <person name="Shulinski R.S."/>
            <person name="Bandarenka Y.V."/>
            <person name="Zhorov D.G."/>
            <person name="Warner D."/>
        </authorList>
    </citation>
    <scope>NUCLEOTIDE SEQUENCE [LARGE SCALE GENOMIC DNA]</scope>
    <source>
        <strain evidence="1">180601</strain>
        <tissue evidence="1">Whole Body</tissue>
    </source>
</reference>
<proteinExistence type="predicted"/>
<evidence type="ECO:0008006" key="3">
    <source>
        <dbReference type="Google" id="ProtNLM"/>
    </source>
</evidence>
<comment type="caution">
    <text evidence="1">The sequence shown here is derived from an EMBL/GenBank/DDBJ whole genome shotgun (WGS) entry which is preliminary data.</text>
</comment>
<evidence type="ECO:0000313" key="2">
    <source>
        <dbReference type="Proteomes" id="UP000478052"/>
    </source>
</evidence>